<dbReference type="RefSeq" id="WP_085935264.1">
    <property type="nucleotide sequence ID" value="NZ_FUWJ01000004.1"/>
</dbReference>
<dbReference type="Gene3D" id="1.10.530.10">
    <property type="match status" value="1"/>
</dbReference>
<evidence type="ECO:0000259" key="1">
    <source>
        <dbReference type="Pfam" id="PF01832"/>
    </source>
</evidence>
<dbReference type="InterPro" id="IPR053195">
    <property type="entry name" value="Bax-like"/>
</dbReference>
<dbReference type="AlphaFoldDB" id="A0A1T4R469"/>
<dbReference type="InterPro" id="IPR002901">
    <property type="entry name" value="MGlyc_endo_b_GlcNAc-like_dom"/>
</dbReference>
<name>A0A1T4R469_9HYPH</name>
<dbReference type="PANTHER" id="PTHR40572">
    <property type="entry name" value="PROTEIN BAX"/>
    <property type="match status" value="1"/>
</dbReference>
<dbReference type="Pfam" id="PF01832">
    <property type="entry name" value="Glucosaminidase"/>
    <property type="match status" value="1"/>
</dbReference>
<feature type="domain" description="Mannosyl-glycoprotein endo-beta-N-acetylglucosamidase-like" evidence="1">
    <location>
        <begin position="216"/>
        <end position="344"/>
    </location>
</feature>
<dbReference type="STRING" id="225324.SAMN02745126_03573"/>
<sequence length="359" mass="39163">MQLSIRHYAFPAVWLAVFATGVSLRHPVPQADAMAALSARIGEPADPAQPPPFLSNSPFPTSLTFAAPVPSELDQMMQVTSRDFLGGHGRFAAPGNAVRRQVQLRAINPRTADELAGAFRDVSFTLTDIRQGEAVPPLKVQRVPDDLGSKDGTSRKVLFITALLPVILEINQRVLGERDQLLYLKGKLDSGAGITPVERVWLEQLADRYDTPADNLEELVRRVDIVPPSMAIAQAGVESGWGTSFAARTGNALFGQIQAVGQHAVSVSWKPGAGMPQPFANIGEAAEAYVLNLDSHPAYAAFRTERAAMRRRGEPLEGFRLIGQLARYSELGQSYVQFVRQVMRENDMGDFDKAKLSSF</sequence>
<reference evidence="3" key="1">
    <citation type="submission" date="2017-02" db="EMBL/GenBank/DDBJ databases">
        <authorList>
            <person name="Varghese N."/>
            <person name="Submissions S."/>
        </authorList>
    </citation>
    <scope>NUCLEOTIDE SEQUENCE [LARGE SCALE GENOMIC DNA]</scope>
    <source>
        <strain evidence="3">ATCC 27094</strain>
    </source>
</reference>
<evidence type="ECO:0000313" key="2">
    <source>
        <dbReference type="EMBL" id="SKA10743.1"/>
    </source>
</evidence>
<evidence type="ECO:0000313" key="3">
    <source>
        <dbReference type="Proteomes" id="UP000190092"/>
    </source>
</evidence>
<dbReference type="OrthoDB" id="9788155at2"/>
<proteinExistence type="predicted"/>
<dbReference type="PANTHER" id="PTHR40572:SF1">
    <property type="entry name" value="PROTEIN BAX"/>
    <property type="match status" value="1"/>
</dbReference>
<dbReference type="GO" id="GO:0004040">
    <property type="term" value="F:amidase activity"/>
    <property type="evidence" value="ECO:0007669"/>
    <property type="project" value="InterPro"/>
</dbReference>
<gene>
    <name evidence="2" type="ORF">SAMN02745126_03573</name>
</gene>
<organism evidence="2 3">
    <name type="scientific">Enhydrobacter aerosaccus</name>
    <dbReference type="NCBI Taxonomy" id="225324"/>
    <lineage>
        <taxon>Bacteria</taxon>
        <taxon>Pseudomonadati</taxon>
        <taxon>Pseudomonadota</taxon>
        <taxon>Alphaproteobacteria</taxon>
        <taxon>Hyphomicrobiales</taxon>
        <taxon>Enhydrobacter</taxon>
    </lineage>
</organism>
<dbReference type="EMBL" id="FUWJ01000004">
    <property type="protein sequence ID" value="SKA10743.1"/>
    <property type="molecule type" value="Genomic_DNA"/>
</dbReference>
<accession>A0A1T4R469</accession>
<protein>
    <submittedName>
        <fullName evidence="2">Bax protein</fullName>
    </submittedName>
</protein>
<dbReference type="Proteomes" id="UP000190092">
    <property type="component" value="Unassembled WGS sequence"/>
</dbReference>
<keyword evidence="3" id="KW-1185">Reference proteome</keyword>